<dbReference type="GO" id="GO:0016887">
    <property type="term" value="F:ATP hydrolysis activity"/>
    <property type="evidence" value="ECO:0007669"/>
    <property type="project" value="InterPro"/>
</dbReference>
<dbReference type="Gene3D" id="3.40.50.300">
    <property type="entry name" value="P-loop containing nucleotide triphosphate hydrolases"/>
    <property type="match status" value="2"/>
</dbReference>
<dbReference type="PANTHER" id="PTHR43581:SF4">
    <property type="entry name" value="ATP_GTP PHOSPHATASE"/>
    <property type="match status" value="1"/>
</dbReference>
<dbReference type="Pfam" id="PF12476">
    <property type="entry name" value="DUF3696"/>
    <property type="match status" value="1"/>
</dbReference>
<evidence type="ECO:0000313" key="4">
    <source>
        <dbReference type="Proteomes" id="UP000249396"/>
    </source>
</evidence>
<dbReference type="SUPFAM" id="SSF52540">
    <property type="entry name" value="P-loop containing nucleoside triphosphate hydrolases"/>
    <property type="match status" value="1"/>
</dbReference>
<dbReference type="EMBL" id="QJPH01000190">
    <property type="protein sequence ID" value="PZN83227.1"/>
    <property type="molecule type" value="Genomic_DNA"/>
</dbReference>
<organism evidence="3 4">
    <name type="scientific">Candidatus Methylumidiphilus alinenensis</name>
    <dbReference type="NCBI Taxonomy" id="2202197"/>
    <lineage>
        <taxon>Bacteria</taxon>
        <taxon>Pseudomonadati</taxon>
        <taxon>Pseudomonadota</taxon>
        <taxon>Gammaproteobacteria</taxon>
        <taxon>Methylococcales</taxon>
        <taxon>Candidatus Methylumidiphilus</taxon>
    </lineage>
</organism>
<dbReference type="InterPro" id="IPR051396">
    <property type="entry name" value="Bact_Antivir_Def_Nuclease"/>
</dbReference>
<sequence length="386" mass="42732">MIENILIDGYKCLKDVNINTGNLNVFVGPNASGKSSVLQALLLLRQSADKEGNVSELHLSGPLYEAGTALDALHPAAEHQIKLALKNKDINSDFLFFHDRDSQSQANKRLLPAQAPQVLPHALYGRGKEFAYLSAERIGPRVRYPLPSDEVHLGGLVGIQGEYTAAILDRASTDGTIVDGWDEKFVSWLSSAPEKLDSLQFHNDLIDTHGRLDAVCNQVLGWILPGSEFKVEEHHQIDSATLRFIRDPRKTKTSVRATHIGFGYTYTLPIIVAALALKPGGIMLIENPEAHLHPFSQSRIGVFLAMMAATGRQIFLETHSDHVINGIRLALRYEFISPTQVFINFFKPIVDGDSATVIPIGVRANGRLERWPEGFFDQIENDLSKL</sequence>
<dbReference type="GO" id="GO:0005524">
    <property type="term" value="F:ATP binding"/>
    <property type="evidence" value="ECO:0007669"/>
    <property type="project" value="InterPro"/>
</dbReference>
<dbReference type="InterPro" id="IPR027417">
    <property type="entry name" value="P-loop_NTPase"/>
</dbReference>
<reference evidence="3 4" key="1">
    <citation type="journal article" date="2018" name="Aquat. Microb. Ecol.">
        <title>Gammaproteobacterial methanotrophs dominate.</title>
        <authorList>
            <person name="Rissanen A.J."/>
            <person name="Saarenheimo J."/>
            <person name="Tiirola M."/>
            <person name="Peura S."/>
            <person name="Aalto S.L."/>
            <person name="Karvinen A."/>
            <person name="Nykanen H."/>
        </authorList>
    </citation>
    <scope>NUCLEOTIDE SEQUENCE [LARGE SCALE GENOMIC DNA]</scope>
    <source>
        <strain evidence="3">AMbin10</strain>
    </source>
</reference>
<dbReference type="Pfam" id="PF13304">
    <property type="entry name" value="AAA_21"/>
    <property type="match status" value="1"/>
</dbReference>
<dbReference type="PIRSF" id="PIRSF034888">
    <property type="entry name" value="P-loop_UCP034888"/>
    <property type="match status" value="1"/>
</dbReference>
<evidence type="ECO:0000259" key="2">
    <source>
        <dbReference type="Pfam" id="PF13304"/>
    </source>
</evidence>
<dbReference type="AlphaFoldDB" id="A0A2W4TLG9"/>
<feature type="domain" description="DUF3696" evidence="1">
    <location>
        <begin position="336"/>
        <end position="386"/>
    </location>
</feature>
<dbReference type="PANTHER" id="PTHR43581">
    <property type="entry name" value="ATP/GTP PHOSPHATASE"/>
    <property type="match status" value="1"/>
</dbReference>
<proteinExistence type="predicted"/>
<protein>
    <recommendedName>
        <fullName evidence="5">DUF3696 domain-containing protein</fullName>
    </recommendedName>
</protein>
<evidence type="ECO:0000313" key="3">
    <source>
        <dbReference type="EMBL" id="PZN83227.1"/>
    </source>
</evidence>
<comment type="caution">
    <text evidence="3">The sequence shown here is derived from an EMBL/GenBank/DDBJ whole genome shotgun (WGS) entry which is preliminary data.</text>
</comment>
<dbReference type="Proteomes" id="UP000249396">
    <property type="component" value="Unassembled WGS sequence"/>
</dbReference>
<feature type="domain" description="ATPase AAA-type core" evidence="2">
    <location>
        <begin position="23"/>
        <end position="325"/>
    </location>
</feature>
<gene>
    <name evidence="3" type="ORF">DM484_04860</name>
</gene>
<dbReference type="InterPro" id="IPR022532">
    <property type="entry name" value="DUF3696"/>
</dbReference>
<dbReference type="InterPro" id="IPR003959">
    <property type="entry name" value="ATPase_AAA_core"/>
</dbReference>
<evidence type="ECO:0008006" key="5">
    <source>
        <dbReference type="Google" id="ProtNLM"/>
    </source>
</evidence>
<dbReference type="InterPro" id="IPR014592">
    <property type="entry name" value="P-loop_UCP034888"/>
</dbReference>
<name>A0A2W4TLG9_9GAMM</name>
<evidence type="ECO:0000259" key="1">
    <source>
        <dbReference type="Pfam" id="PF12476"/>
    </source>
</evidence>
<accession>A0A2W4TLG9</accession>